<proteinExistence type="predicted"/>
<evidence type="ECO:0000259" key="2">
    <source>
        <dbReference type="Pfam" id="PF13908"/>
    </source>
</evidence>
<reference evidence="3" key="1">
    <citation type="submission" date="2022-11" db="EMBL/GenBank/DDBJ databases">
        <title>Centuries of genome instability and evolution in soft-shell clam transmissible cancer (bioRxiv).</title>
        <authorList>
            <person name="Hart S.F.M."/>
            <person name="Yonemitsu M.A."/>
            <person name="Giersch R.M."/>
            <person name="Beal B.F."/>
            <person name="Arriagada G."/>
            <person name="Davis B.W."/>
            <person name="Ostrander E.A."/>
            <person name="Goff S.P."/>
            <person name="Metzger M.J."/>
        </authorList>
    </citation>
    <scope>NUCLEOTIDE SEQUENCE</scope>
    <source>
        <strain evidence="3">MELC-2E11</strain>
        <tissue evidence="3">Siphon/mantle</tissue>
    </source>
</reference>
<sequence>MGGIRVLCSSLCILMSCWGVFGYQCCKSYTDLSGTYHSSMLCEDYCCMDIALQYRVCCSESWRQVPSSQRDQESCTENWIAEHINERCDGQPDQYDARRI</sequence>
<dbReference type="Pfam" id="PF13908">
    <property type="entry name" value="Shisa_N"/>
    <property type="match status" value="1"/>
</dbReference>
<gene>
    <name evidence="3" type="ORF">MAR_024671</name>
</gene>
<keyword evidence="4" id="KW-1185">Reference proteome</keyword>
<dbReference type="Proteomes" id="UP001164746">
    <property type="component" value="Chromosome 3"/>
</dbReference>
<name>A0ABY7DTU0_MYAAR</name>
<accession>A0ABY7DTU0</accession>
<feature type="domain" description="Shisa N-terminal" evidence="2">
    <location>
        <begin position="25"/>
        <end position="76"/>
    </location>
</feature>
<evidence type="ECO:0000313" key="4">
    <source>
        <dbReference type="Proteomes" id="UP001164746"/>
    </source>
</evidence>
<evidence type="ECO:0000313" key="3">
    <source>
        <dbReference type="EMBL" id="WAR00299.1"/>
    </source>
</evidence>
<dbReference type="InterPro" id="IPR053891">
    <property type="entry name" value="Shisa_N"/>
</dbReference>
<evidence type="ECO:0000256" key="1">
    <source>
        <dbReference type="SAM" id="SignalP"/>
    </source>
</evidence>
<dbReference type="EMBL" id="CP111014">
    <property type="protein sequence ID" value="WAR00299.1"/>
    <property type="molecule type" value="Genomic_DNA"/>
</dbReference>
<feature type="signal peptide" evidence="1">
    <location>
        <begin position="1"/>
        <end position="22"/>
    </location>
</feature>
<organism evidence="3 4">
    <name type="scientific">Mya arenaria</name>
    <name type="common">Soft-shell clam</name>
    <dbReference type="NCBI Taxonomy" id="6604"/>
    <lineage>
        <taxon>Eukaryota</taxon>
        <taxon>Metazoa</taxon>
        <taxon>Spiralia</taxon>
        <taxon>Lophotrochozoa</taxon>
        <taxon>Mollusca</taxon>
        <taxon>Bivalvia</taxon>
        <taxon>Autobranchia</taxon>
        <taxon>Heteroconchia</taxon>
        <taxon>Euheterodonta</taxon>
        <taxon>Imparidentia</taxon>
        <taxon>Neoheterodontei</taxon>
        <taxon>Myida</taxon>
        <taxon>Myoidea</taxon>
        <taxon>Myidae</taxon>
        <taxon>Mya</taxon>
    </lineage>
</organism>
<dbReference type="PROSITE" id="PS51257">
    <property type="entry name" value="PROKAR_LIPOPROTEIN"/>
    <property type="match status" value="1"/>
</dbReference>
<protein>
    <recommendedName>
        <fullName evidence="2">Shisa N-terminal domain-containing protein</fullName>
    </recommendedName>
</protein>
<keyword evidence="1" id="KW-0732">Signal</keyword>
<feature type="chain" id="PRO_5045111380" description="Shisa N-terminal domain-containing protein" evidence="1">
    <location>
        <begin position="23"/>
        <end position="100"/>
    </location>
</feature>